<evidence type="ECO:0000313" key="3">
    <source>
        <dbReference type="Proteomes" id="UP000611723"/>
    </source>
</evidence>
<organism evidence="2 3">
    <name type="scientific">Marivirga aurantiaca</name>
    <dbReference type="NCBI Taxonomy" id="2802615"/>
    <lineage>
        <taxon>Bacteria</taxon>
        <taxon>Pseudomonadati</taxon>
        <taxon>Bacteroidota</taxon>
        <taxon>Cytophagia</taxon>
        <taxon>Cytophagales</taxon>
        <taxon>Marivirgaceae</taxon>
        <taxon>Marivirga</taxon>
    </lineage>
</organism>
<evidence type="ECO:0000256" key="1">
    <source>
        <dbReference type="SAM" id="SignalP"/>
    </source>
</evidence>
<reference evidence="2" key="1">
    <citation type="submission" date="2021-01" db="EMBL/GenBank/DDBJ databases">
        <title>Marivirga aurantiaca sp. nov., isolated from intertidal surface sediments.</title>
        <authorList>
            <person name="Zhang M."/>
        </authorList>
    </citation>
    <scope>NUCLEOTIDE SEQUENCE</scope>
    <source>
        <strain evidence="2">S37H4</strain>
    </source>
</reference>
<gene>
    <name evidence="2" type="ORF">JKA74_11450</name>
</gene>
<dbReference type="EMBL" id="JAEQBW010000004">
    <property type="protein sequence ID" value="MBK6265654.1"/>
    <property type="molecule type" value="Genomic_DNA"/>
</dbReference>
<sequence length="667" mass="77562">MRQTNTLLFFCLIFIGLLNKAQASNQEKLNISFHKNVELLGFGYFLAFEGKDIENKTVEVDGEVIPKMEWHNYGYHFYKKYNRYSSSSTFTEALAVADHLWLDYLINFLLQVEDFPSAKLTDKVIESSFIRFSTSNNIEEAKEKATIFLEGLNKFYEEVNFEEYLNTSAPYYSAAIKEIENNLPNANFIEDLEQFYGSSFNKYSLIPSLTIPKSMAFGLIHNEDHIYNVFGAFGKQIFLNTESLTMGFNDSQKIRELSIHEFGHSFVNPTVYKVLSNERISAISSLFEPIREAMNEQGYNTWKASIYEHFVRAGEIVIAEEAGYLKEARRLYSDYVDKRKFIYIPIIIGELRKYRKEKSYTYEEAVLRAFGEIEKNSTKSIPATENSPFPTDPKEAQFHLEDVNRFWEVFDKQNPKFKGKIFQEEYINKGSIGLLNFINNRIGNGRLLAKTVKKNLAYYLAIRESSVSLNEQKEEFYEIYENLQRIYPEAVFPDVYFVIGRRNSGGTIFKEGLIIGAERFGKPSDNFQPDIDIDLLDNTIAHELVHFQQNYVRDNSLLAQSIREGAGDFIGELISGDHPYKAIHEYGNAHESELWNEFLVRKDSNDWSNWLYYSKDKSRPKDLGYWMGYKICKAYYDQSEDKMQAIHDILNIKNFNDFLSKSGYNGE</sequence>
<dbReference type="RefSeq" id="WP_201431329.1">
    <property type="nucleotide sequence ID" value="NZ_JAEQBW010000004.1"/>
</dbReference>
<dbReference type="AlphaFoldDB" id="A0A934WZ33"/>
<protein>
    <submittedName>
        <fullName evidence="2">DUF4932 domain-containing protein</fullName>
    </submittedName>
</protein>
<evidence type="ECO:0000313" key="2">
    <source>
        <dbReference type="EMBL" id="MBK6265654.1"/>
    </source>
</evidence>
<feature type="signal peptide" evidence="1">
    <location>
        <begin position="1"/>
        <end position="23"/>
    </location>
</feature>
<dbReference type="Pfam" id="PF16286">
    <property type="entry name" value="DUF4932"/>
    <property type="match status" value="1"/>
</dbReference>
<dbReference type="InterPro" id="IPR032560">
    <property type="entry name" value="DUF4932"/>
</dbReference>
<dbReference type="InterPro" id="IPR019853">
    <property type="entry name" value="GldB-like"/>
</dbReference>
<comment type="caution">
    <text evidence="2">The sequence shown here is derived from an EMBL/GenBank/DDBJ whole genome shotgun (WGS) entry which is preliminary data.</text>
</comment>
<proteinExistence type="predicted"/>
<dbReference type="Pfam" id="PF25594">
    <property type="entry name" value="GldB_lipo"/>
    <property type="match status" value="1"/>
</dbReference>
<accession>A0A934WZ33</accession>
<feature type="chain" id="PRO_5036691787" evidence="1">
    <location>
        <begin position="24"/>
        <end position="667"/>
    </location>
</feature>
<name>A0A934WZ33_9BACT</name>
<keyword evidence="3" id="KW-1185">Reference proteome</keyword>
<dbReference type="Proteomes" id="UP000611723">
    <property type="component" value="Unassembled WGS sequence"/>
</dbReference>
<keyword evidence="1" id="KW-0732">Signal</keyword>